<proteinExistence type="predicted"/>
<evidence type="ECO:0000313" key="2">
    <source>
        <dbReference type="EMBL" id="GAH17292.1"/>
    </source>
</evidence>
<name>X1DAL2_9ZZZZ</name>
<sequence length="151" mass="17362">LQEQFDLQVKAGEKFSLSHKLIKKVRDIREQVKNISSRAGKAGFSKDIKTAAEKLVKKLDSLEEDLIQTKNESGQDPINYQVKLDNQLAYLYSAVHSQDSKPTQAIFDRFKDLNEQLTKAEVIFKSLLENEIKDFEKLLVENDIPRIIINN</sequence>
<dbReference type="EMBL" id="BART01033102">
    <property type="protein sequence ID" value="GAH17292.1"/>
    <property type="molecule type" value="Genomic_DNA"/>
</dbReference>
<protein>
    <submittedName>
        <fullName evidence="2">Uncharacterized protein</fullName>
    </submittedName>
</protein>
<keyword evidence="1" id="KW-0175">Coiled coil</keyword>
<comment type="caution">
    <text evidence="2">The sequence shown here is derived from an EMBL/GenBank/DDBJ whole genome shotgun (WGS) entry which is preliminary data.</text>
</comment>
<accession>X1DAL2</accession>
<evidence type="ECO:0000256" key="1">
    <source>
        <dbReference type="SAM" id="Coils"/>
    </source>
</evidence>
<gene>
    <name evidence="2" type="ORF">S01H4_57000</name>
</gene>
<dbReference type="AlphaFoldDB" id="X1DAL2"/>
<organism evidence="2">
    <name type="scientific">marine sediment metagenome</name>
    <dbReference type="NCBI Taxonomy" id="412755"/>
    <lineage>
        <taxon>unclassified sequences</taxon>
        <taxon>metagenomes</taxon>
        <taxon>ecological metagenomes</taxon>
    </lineage>
</organism>
<feature type="non-terminal residue" evidence="2">
    <location>
        <position position="1"/>
    </location>
</feature>
<reference evidence="2" key="1">
    <citation type="journal article" date="2014" name="Front. Microbiol.">
        <title>High frequency of phylogenetically diverse reductive dehalogenase-homologous genes in deep subseafloor sedimentary metagenomes.</title>
        <authorList>
            <person name="Kawai M."/>
            <person name="Futagami T."/>
            <person name="Toyoda A."/>
            <person name="Takaki Y."/>
            <person name="Nishi S."/>
            <person name="Hori S."/>
            <person name="Arai W."/>
            <person name="Tsubouchi T."/>
            <person name="Morono Y."/>
            <person name="Uchiyama I."/>
            <person name="Ito T."/>
            <person name="Fujiyama A."/>
            <person name="Inagaki F."/>
            <person name="Takami H."/>
        </authorList>
    </citation>
    <scope>NUCLEOTIDE SEQUENCE</scope>
    <source>
        <strain evidence="2">Expedition CK06-06</strain>
    </source>
</reference>
<feature type="coiled-coil region" evidence="1">
    <location>
        <begin position="45"/>
        <end position="72"/>
    </location>
</feature>